<keyword evidence="1" id="KW-1133">Transmembrane helix</keyword>
<comment type="caution">
    <text evidence="2">The sequence shown here is derived from an EMBL/GenBank/DDBJ whole genome shotgun (WGS) entry which is preliminary data.</text>
</comment>
<dbReference type="Proteomes" id="UP000649617">
    <property type="component" value="Unassembled WGS sequence"/>
</dbReference>
<accession>A0A812Q1S9</accession>
<organism evidence="2 3">
    <name type="scientific">Symbiodinium pilosum</name>
    <name type="common">Dinoflagellate</name>
    <dbReference type="NCBI Taxonomy" id="2952"/>
    <lineage>
        <taxon>Eukaryota</taxon>
        <taxon>Sar</taxon>
        <taxon>Alveolata</taxon>
        <taxon>Dinophyceae</taxon>
        <taxon>Suessiales</taxon>
        <taxon>Symbiodiniaceae</taxon>
        <taxon>Symbiodinium</taxon>
    </lineage>
</organism>
<gene>
    <name evidence="2" type="ORF">SPIL2461_LOCUS9050</name>
</gene>
<feature type="transmembrane region" description="Helical" evidence="1">
    <location>
        <begin position="44"/>
        <end position="69"/>
    </location>
</feature>
<keyword evidence="1" id="KW-0472">Membrane</keyword>
<keyword evidence="3" id="KW-1185">Reference proteome</keyword>
<reference evidence="2" key="1">
    <citation type="submission" date="2021-02" db="EMBL/GenBank/DDBJ databases">
        <authorList>
            <person name="Dougan E. K."/>
            <person name="Rhodes N."/>
            <person name="Thang M."/>
            <person name="Chan C."/>
        </authorList>
    </citation>
    <scope>NUCLEOTIDE SEQUENCE</scope>
</reference>
<evidence type="ECO:0000313" key="2">
    <source>
        <dbReference type="EMBL" id="CAE7373025.1"/>
    </source>
</evidence>
<keyword evidence="1" id="KW-0812">Transmembrane</keyword>
<protein>
    <submittedName>
        <fullName evidence="2">Uncharacterized protein</fullName>
    </submittedName>
</protein>
<feature type="transmembrane region" description="Helical" evidence="1">
    <location>
        <begin position="111"/>
        <end position="133"/>
    </location>
</feature>
<name>A0A812Q1S9_SYMPI</name>
<sequence>MSTKGENAAMLAAQAGFLNNSVELEELKVEKELEDTAGVYHFQYMLLLVVGLRIAFAVMSLVCTCGDIGDEQERTRHLPDFLVKIFFLTACNAPIHYALVPGLLLRPHALLQVSCNICFPCSWPTFALLAAAFSAFMINDLRDAFAEAKKGVVDKQTVTAVNIYQDPKVPISQCVHTVLLSSIFVCVYYSAMTEPIEMTLFSRFFWACSLFVQYHISLNSFRPDSETSFTKISRWALRLDDSQATNHDLWVALLTQDSLSEGKGASPRLRLSEAEVVLRFCVCYVSNGLYRIFIVYSLPVYLATSGAASDFALNAFAVTFVSDLDNLPADVEYQRFSYQSLTEPESGQ</sequence>
<dbReference type="AlphaFoldDB" id="A0A812Q1S9"/>
<dbReference type="EMBL" id="CAJNIZ010015437">
    <property type="protein sequence ID" value="CAE7373025.1"/>
    <property type="molecule type" value="Genomic_DNA"/>
</dbReference>
<evidence type="ECO:0000256" key="1">
    <source>
        <dbReference type="SAM" id="Phobius"/>
    </source>
</evidence>
<dbReference type="OrthoDB" id="414214at2759"/>
<proteinExistence type="predicted"/>
<feature type="transmembrane region" description="Helical" evidence="1">
    <location>
        <begin position="81"/>
        <end position="99"/>
    </location>
</feature>
<feature type="transmembrane region" description="Helical" evidence="1">
    <location>
        <begin position="174"/>
        <end position="192"/>
    </location>
</feature>
<evidence type="ECO:0000313" key="3">
    <source>
        <dbReference type="Proteomes" id="UP000649617"/>
    </source>
</evidence>